<evidence type="ECO:0000313" key="3">
    <source>
        <dbReference type="Proteomes" id="UP000475117"/>
    </source>
</evidence>
<sequence>MKSLKFRLAFFVGLVGVTLGLCQMFPNAALDPAAGVVMKLPDVIPGFTSREVEMSDEEKYWLPPETSSVKRVYTPIHGETADELAFGGITASIILSGGDRRSLHRPEVCMTGQGWTIEKREVVSLETEGGPLDVMDLYLKRKMTDPDGTEWVLYANYIYWWVGKEVSTPHSWQRILTTSLNNMFFNINDRWAYPSVMVYTAKDAGSVGRVVARDRALKYIQRYAPTFQKSLGAKGGDE</sequence>
<dbReference type="AlphaFoldDB" id="A0A6B3L4I5"/>
<dbReference type="Pfam" id="PF11984">
    <property type="entry name" value="DUF3485"/>
    <property type="match status" value="1"/>
</dbReference>
<keyword evidence="3" id="KW-1185">Reference proteome</keyword>
<organism evidence="2 3">
    <name type="scientific">Sulfuriroseicoccus oceanibius</name>
    <dbReference type="NCBI Taxonomy" id="2707525"/>
    <lineage>
        <taxon>Bacteria</taxon>
        <taxon>Pseudomonadati</taxon>
        <taxon>Verrucomicrobiota</taxon>
        <taxon>Verrucomicrobiia</taxon>
        <taxon>Verrucomicrobiales</taxon>
        <taxon>Verrucomicrobiaceae</taxon>
        <taxon>Sulfuriroseicoccus</taxon>
    </lineage>
</organism>
<dbReference type="KEGG" id="soa:G3M56_003295"/>
<feature type="domain" description="Methanolan biosynthesis EpsI" evidence="1">
    <location>
        <begin position="97"/>
        <end position="151"/>
    </location>
</feature>
<protein>
    <submittedName>
        <fullName evidence="2">Exosortase-associated EpsI family protein</fullName>
    </submittedName>
</protein>
<name>A0A6B3L4I5_9BACT</name>
<accession>A0A6B3L4I5</accession>
<evidence type="ECO:0000313" key="2">
    <source>
        <dbReference type="EMBL" id="QQL45628.1"/>
    </source>
</evidence>
<evidence type="ECO:0000259" key="1">
    <source>
        <dbReference type="Pfam" id="PF11984"/>
    </source>
</evidence>
<dbReference type="RefSeq" id="WP_164363279.1">
    <property type="nucleotide sequence ID" value="NZ_CP066776.1"/>
</dbReference>
<reference evidence="2 3" key="1">
    <citation type="submission" date="2020-12" db="EMBL/GenBank/DDBJ databases">
        <title>Sulforoseuscoccus oceanibium gen. nov., sp. nov., a representative of the phylum Verrucomicrobia with special cytoplasmic membrane, and proposal of Sulforoseuscoccusaceae fam. nov.</title>
        <authorList>
            <person name="Xi F."/>
        </authorList>
    </citation>
    <scope>NUCLEOTIDE SEQUENCE [LARGE SCALE GENOMIC DNA]</scope>
    <source>
        <strain evidence="2 3">T37</strain>
    </source>
</reference>
<dbReference type="InterPro" id="IPR014263">
    <property type="entry name" value="Methanolan_biosynth_EpsI"/>
</dbReference>
<gene>
    <name evidence="2" type="ORF">G3M56_003295</name>
</gene>
<proteinExistence type="predicted"/>
<dbReference type="Proteomes" id="UP000475117">
    <property type="component" value="Chromosome"/>
</dbReference>
<dbReference type="EMBL" id="CP066776">
    <property type="protein sequence ID" value="QQL45628.1"/>
    <property type="molecule type" value="Genomic_DNA"/>
</dbReference>